<dbReference type="RefSeq" id="WP_067638914.1">
    <property type="nucleotide sequence ID" value="NZ_JAAXOM010000001.1"/>
</dbReference>
<keyword evidence="2" id="KW-1185">Reference proteome</keyword>
<dbReference type="EMBL" id="JAAXOM010000001">
    <property type="protein sequence ID" value="NKX86547.1"/>
    <property type="molecule type" value="Genomic_DNA"/>
</dbReference>
<accession>A0A846W1K6</accession>
<organism evidence="1 2">
    <name type="scientific">Nocardia coubleae</name>
    <dbReference type="NCBI Taxonomy" id="356147"/>
    <lineage>
        <taxon>Bacteria</taxon>
        <taxon>Bacillati</taxon>
        <taxon>Actinomycetota</taxon>
        <taxon>Actinomycetes</taxon>
        <taxon>Mycobacteriales</taxon>
        <taxon>Nocardiaceae</taxon>
        <taxon>Nocardia</taxon>
    </lineage>
</organism>
<name>A0A846W1K6_9NOCA</name>
<sequence length="190" mass="21184">MTIVRIAAVGWFHDNGMVVPDEDYASLVPNPPTRFGVGELRDAYVDVVTDERNPRWLAEERRAYFVGLCGLFELDLPTSRQSVGCGRNQYVHGLLLDTVESLQRTGTPWDGYFVAGSLLKELDQLGIGEAHREFVFELRAAVDASRAKHRELLDLLLGGLLGDRANQVFSLDELEAAGLERAVPIRYLPD</sequence>
<proteinExistence type="predicted"/>
<reference evidence="1 2" key="1">
    <citation type="submission" date="2020-04" db="EMBL/GenBank/DDBJ databases">
        <title>MicrobeNet Type strains.</title>
        <authorList>
            <person name="Nicholson A.C."/>
        </authorList>
    </citation>
    <scope>NUCLEOTIDE SEQUENCE [LARGE SCALE GENOMIC DNA]</scope>
    <source>
        <strain evidence="1 2">DSM 44960</strain>
    </source>
</reference>
<dbReference type="Proteomes" id="UP000572007">
    <property type="component" value="Unassembled WGS sequence"/>
</dbReference>
<dbReference type="AlphaFoldDB" id="A0A846W1K6"/>
<comment type="caution">
    <text evidence="1">The sequence shown here is derived from an EMBL/GenBank/DDBJ whole genome shotgun (WGS) entry which is preliminary data.</text>
</comment>
<gene>
    <name evidence="1" type="ORF">HGA10_04360</name>
</gene>
<evidence type="ECO:0000313" key="1">
    <source>
        <dbReference type="EMBL" id="NKX86547.1"/>
    </source>
</evidence>
<evidence type="ECO:0000313" key="2">
    <source>
        <dbReference type="Proteomes" id="UP000572007"/>
    </source>
</evidence>
<protein>
    <submittedName>
        <fullName evidence="1">Uncharacterized protein</fullName>
    </submittedName>
</protein>